<accession>A0A2R4SW01</accession>
<evidence type="ECO:0000256" key="2">
    <source>
        <dbReference type="SAM" id="SignalP"/>
    </source>
</evidence>
<dbReference type="AlphaFoldDB" id="A0A2R4SW01"/>
<evidence type="ECO:0000313" key="3">
    <source>
        <dbReference type="EMBL" id="AVZ71063.1"/>
    </source>
</evidence>
<dbReference type="Proteomes" id="UP000244201">
    <property type="component" value="Chromosome"/>
</dbReference>
<keyword evidence="2" id="KW-0732">Signal</keyword>
<reference evidence="3 4" key="1">
    <citation type="submission" date="2018-01" db="EMBL/GenBank/DDBJ databases">
        <title>Complete genome sequence of Streptomyces lunaelactis MM109T, a Ferroverdin A producer isolated from cave moonmilk deposits.</title>
        <authorList>
            <person name="Naome A."/>
            <person name="Martinet L."/>
            <person name="Maciejewska M."/>
            <person name="Anderssen S."/>
            <person name="Adam D."/>
            <person name="Tenconi E."/>
            <person name="Deflandre B."/>
            <person name="Arguelles-Arias A."/>
            <person name="Calusinska M."/>
            <person name="Copieters W."/>
            <person name="Karim L."/>
            <person name="Hanikenne M."/>
            <person name="Baurain D."/>
            <person name="van Wezel G."/>
            <person name="Smargiasso N."/>
            <person name="de Pauw E."/>
            <person name="Delfosse P."/>
            <person name="Rigali S."/>
        </authorList>
    </citation>
    <scope>NUCLEOTIDE SEQUENCE [LARGE SCALE GENOMIC DNA]</scope>
    <source>
        <strain evidence="3 4">MM109</strain>
    </source>
</reference>
<protein>
    <submittedName>
        <fullName evidence="3">Uncharacterized protein</fullName>
    </submittedName>
</protein>
<keyword evidence="4" id="KW-1185">Reference proteome</keyword>
<dbReference type="GeneID" id="55653896"/>
<feature type="chain" id="PRO_5038663428" evidence="2">
    <location>
        <begin position="30"/>
        <end position="71"/>
    </location>
</feature>
<feature type="region of interest" description="Disordered" evidence="1">
    <location>
        <begin position="38"/>
        <end position="71"/>
    </location>
</feature>
<feature type="signal peptide" evidence="2">
    <location>
        <begin position="1"/>
        <end position="29"/>
    </location>
</feature>
<gene>
    <name evidence="3" type="ORF">SLUN_01150</name>
</gene>
<name>A0A2R4SW01_9ACTN</name>
<dbReference type="KEGG" id="slk:SLUN_01150"/>
<evidence type="ECO:0000256" key="1">
    <source>
        <dbReference type="SAM" id="MobiDB-lite"/>
    </source>
</evidence>
<dbReference type="RefSeq" id="WP_108146759.1">
    <property type="nucleotide sequence ID" value="NZ_CP026304.1"/>
</dbReference>
<evidence type="ECO:0000313" key="4">
    <source>
        <dbReference type="Proteomes" id="UP000244201"/>
    </source>
</evidence>
<organism evidence="3 4">
    <name type="scientific">Streptomyces lunaelactis</name>
    <dbReference type="NCBI Taxonomy" id="1535768"/>
    <lineage>
        <taxon>Bacteria</taxon>
        <taxon>Bacillati</taxon>
        <taxon>Actinomycetota</taxon>
        <taxon>Actinomycetes</taxon>
        <taxon>Kitasatosporales</taxon>
        <taxon>Streptomycetaceae</taxon>
        <taxon>Streptomyces</taxon>
    </lineage>
</organism>
<sequence length="71" mass="7198">MSQPRLRLAPKFGAILALVALPAFGIAAASTQHSSTMAAVASTTTTTTDVPETASAPTPTPTPTKDTTGWD</sequence>
<proteinExistence type="predicted"/>
<dbReference type="EMBL" id="CP026304">
    <property type="protein sequence ID" value="AVZ71063.1"/>
    <property type="molecule type" value="Genomic_DNA"/>
</dbReference>